<dbReference type="GO" id="GO:0019288">
    <property type="term" value="P:isopentenyl diphosphate biosynthetic process, methylerythritol 4-phosphate pathway"/>
    <property type="evidence" value="ECO:0007669"/>
    <property type="project" value="UniProtKB-UniRule"/>
</dbReference>
<dbReference type="EC" id="2.7.1.148" evidence="2 9"/>
<keyword evidence="5 9" id="KW-0547">Nucleotide-binding</keyword>
<dbReference type="PANTHER" id="PTHR43527:SF2">
    <property type="entry name" value="4-DIPHOSPHOCYTIDYL-2-C-METHYL-D-ERYTHRITOL KINASE, CHLOROPLASTIC"/>
    <property type="match status" value="1"/>
</dbReference>
<dbReference type="NCBIfam" id="TIGR00154">
    <property type="entry name" value="ispE"/>
    <property type="match status" value="1"/>
</dbReference>
<dbReference type="HAMAP" id="MF_00061">
    <property type="entry name" value="IspE"/>
    <property type="match status" value="1"/>
</dbReference>
<feature type="domain" description="GHMP kinase C-terminal" evidence="11">
    <location>
        <begin position="191"/>
        <end position="251"/>
    </location>
</feature>
<feature type="domain" description="GHMP kinase N-terminal" evidence="10">
    <location>
        <begin position="63"/>
        <end position="136"/>
    </location>
</feature>
<evidence type="ECO:0000256" key="3">
    <source>
        <dbReference type="ARBA" id="ARBA00017473"/>
    </source>
</evidence>
<proteinExistence type="inferred from homology"/>
<dbReference type="Gene3D" id="3.30.70.890">
    <property type="entry name" value="GHMP kinase, C-terminal domain"/>
    <property type="match status" value="1"/>
</dbReference>
<evidence type="ECO:0000313" key="12">
    <source>
        <dbReference type="EMBL" id="PKQ65421.1"/>
    </source>
</evidence>
<dbReference type="InterPro" id="IPR013750">
    <property type="entry name" value="GHMP_kinase_C_dom"/>
</dbReference>
<dbReference type="Pfam" id="PF00288">
    <property type="entry name" value="GHMP_kinases_N"/>
    <property type="match status" value="1"/>
</dbReference>
<evidence type="ECO:0000256" key="4">
    <source>
        <dbReference type="ARBA" id="ARBA00022679"/>
    </source>
</evidence>
<feature type="active site" evidence="9">
    <location>
        <position position="8"/>
    </location>
</feature>
<evidence type="ECO:0000256" key="5">
    <source>
        <dbReference type="ARBA" id="ARBA00022741"/>
    </source>
</evidence>
<dbReference type="AlphaFoldDB" id="A0A2N3I553"/>
<evidence type="ECO:0000259" key="11">
    <source>
        <dbReference type="Pfam" id="PF08544"/>
    </source>
</evidence>
<keyword evidence="4 9" id="KW-0808">Transferase</keyword>
<dbReference type="Proteomes" id="UP000233387">
    <property type="component" value="Unassembled WGS sequence"/>
</dbReference>
<dbReference type="GO" id="GO:0005524">
    <property type="term" value="F:ATP binding"/>
    <property type="evidence" value="ECO:0007669"/>
    <property type="project" value="UniProtKB-UniRule"/>
</dbReference>
<dbReference type="PANTHER" id="PTHR43527">
    <property type="entry name" value="4-DIPHOSPHOCYTIDYL-2-C-METHYL-D-ERYTHRITOL KINASE, CHLOROPLASTIC"/>
    <property type="match status" value="1"/>
</dbReference>
<gene>
    <name evidence="9" type="primary">ispE</name>
    <name evidence="12" type="ORF">Rain11_2533</name>
</gene>
<evidence type="ECO:0000313" key="13">
    <source>
        <dbReference type="Proteomes" id="UP000233387"/>
    </source>
</evidence>
<evidence type="ECO:0000256" key="7">
    <source>
        <dbReference type="ARBA" id="ARBA00022840"/>
    </source>
</evidence>
<dbReference type="Gene3D" id="3.30.230.10">
    <property type="match status" value="1"/>
</dbReference>
<dbReference type="InterPro" id="IPR036554">
    <property type="entry name" value="GHMP_kinase_C_sf"/>
</dbReference>
<dbReference type="UniPathway" id="UPA00056">
    <property type="reaction ID" value="UER00094"/>
</dbReference>
<comment type="similarity">
    <text evidence="1 9">Belongs to the GHMP kinase family. IspE subfamily.</text>
</comment>
<organism evidence="12 13">
    <name type="scientific">Raineya orbicola</name>
    <dbReference type="NCBI Taxonomy" id="2016530"/>
    <lineage>
        <taxon>Bacteria</taxon>
        <taxon>Pseudomonadati</taxon>
        <taxon>Bacteroidota</taxon>
        <taxon>Cytophagia</taxon>
        <taxon>Cytophagales</taxon>
        <taxon>Raineyaceae</taxon>
        <taxon>Raineya</taxon>
    </lineage>
</organism>
<dbReference type="SUPFAM" id="SSF55060">
    <property type="entry name" value="GHMP Kinase, C-terminal domain"/>
    <property type="match status" value="1"/>
</dbReference>
<dbReference type="Pfam" id="PF08544">
    <property type="entry name" value="GHMP_kinases_C"/>
    <property type="match status" value="1"/>
</dbReference>
<evidence type="ECO:0000256" key="1">
    <source>
        <dbReference type="ARBA" id="ARBA00009684"/>
    </source>
</evidence>
<keyword evidence="7 9" id="KW-0067">ATP-binding</keyword>
<comment type="pathway">
    <text evidence="9">Isoprenoid biosynthesis; isopentenyl diphosphate biosynthesis via DXP pathway; isopentenyl diphosphate from 1-deoxy-D-xylulose 5-phosphate: step 3/6.</text>
</comment>
<dbReference type="GO" id="GO:0050515">
    <property type="term" value="F:4-(cytidine 5'-diphospho)-2-C-methyl-D-erythritol kinase activity"/>
    <property type="evidence" value="ECO:0007669"/>
    <property type="project" value="UniProtKB-UniRule"/>
</dbReference>
<comment type="caution">
    <text evidence="12">The sequence shown here is derived from an EMBL/GenBank/DDBJ whole genome shotgun (WGS) entry which is preliminary data.</text>
</comment>
<sequence>MISFPNAKINLGLYITEKRPDGYHNLVSCFYPVPLQDVLEILPSEKLTLEIKGLAIDASAEENLCYKTYQLLSQAFALPPIRMVLLKNIPMGAGLGGGSADVAFLIKMLNEYFKLGLSREQMQAYASRLGSDCAFFIENTPKICLAKGDVFLPTDLNLKGKKIMIVYPDFAISTAEAYKGVKPTPISFDLQKAIESSPLQEWKNWLKNQFEEHLFEKYPILAEIKAQLYAKGALYASMTGSGSAIYGIFENLPHSFPHSEKFWIWKGEM</sequence>
<dbReference type="SUPFAM" id="SSF54211">
    <property type="entry name" value="Ribosomal protein S5 domain 2-like"/>
    <property type="match status" value="1"/>
</dbReference>
<dbReference type="GO" id="GO:0016114">
    <property type="term" value="P:terpenoid biosynthetic process"/>
    <property type="evidence" value="ECO:0007669"/>
    <property type="project" value="UniProtKB-UniRule"/>
</dbReference>
<dbReference type="InterPro" id="IPR020568">
    <property type="entry name" value="Ribosomal_Su5_D2-typ_SF"/>
</dbReference>
<name>A0A2N3I553_9BACT</name>
<accession>A0A2N3I553</accession>
<dbReference type="OrthoDB" id="9809438at2"/>
<dbReference type="InterPro" id="IPR004424">
    <property type="entry name" value="IspE"/>
</dbReference>
<dbReference type="PIRSF" id="PIRSF010376">
    <property type="entry name" value="IspE"/>
    <property type="match status" value="1"/>
</dbReference>
<comment type="catalytic activity">
    <reaction evidence="9">
        <text>4-CDP-2-C-methyl-D-erythritol + ATP = 4-CDP-2-C-methyl-D-erythritol 2-phosphate + ADP + H(+)</text>
        <dbReference type="Rhea" id="RHEA:18437"/>
        <dbReference type="ChEBI" id="CHEBI:15378"/>
        <dbReference type="ChEBI" id="CHEBI:30616"/>
        <dbReference type="ChEBI" id="CHEBI:57823"/>
        <dbReference type="ChEBI" id="CHEBI:57919"/>
        <dbReference type="ChEBI" id="CHEBI:456216"/>
        <dbReference type="EC" id="2.7.1.148"/>
    </reaction>
</comment>
<feature type="binding site" evidence="9">
    <location>
        <begin position="90"/>
        <end position="100"/>
    </location>
    <ligand>
        <name>ATP</name>
        <dbReference type="ChEBI" id="CHEBI:30616"/>
    </ligand>
</feature>
<evidence type="ECO:0000256" key="2">
    <source>
        <dbReference type="ARBA" id="ARBA00012052"/>
    </source>
</evidence>
<evidence type="ECO:0000256" key="6">
    <source>
        <dbReference type="ARBA" id="ARBA00022777"/>
    </source>
</evidence>
<feature type="active site" evidence="9">
    <location>
        <position position="132"/>
    </location>
</feature>
<evidence type="ECO:0000259" key="10">
    <source>
        <dbReference type="Pfam" id="PF00288"/>
    </source>
</evidence>
<dbReference type="InterPro" id="IPR006204">
    <property type="entry name" value="GHMP_kinase_N_dom"/>
</dbReference>
<evidence type="ECO:0000256" key="8">
    <source>
        <dbReference type="ARBA" id="ARBA00032554"/>
    </source>
</evidence>
<keyword evidence="13" id="KW-1185">Reference proteome</keyword>
<comment type="function">
    <text evidence="9">Catalyzes the phosphorylation of the position 2 hydroxy group of 4-diphosphocytidyl-2C-methyl-D-erythritol.</text>
</comment>
<reference evidence="12 13" key="1">
    <citation type="submission" date="2017-06" db="EMBL/GenBank/DDBJ databases">
        <title>Raineya orbicola gen. nov., sp. nov. a slightly thermophilic bacterium of the phylum Bacteroidetes and the description of Raineyaceae fam. nov.</title>
        <authorList>
            <person name="Albuquerque L."/>
            <person name="Polonia A.R.M."/>
            <person name="Barroso C."/>
            <person name="Froufe H.J.C."/>
            <person name="Lage O."/>
            <person name="Lobo-Da-Cunha A."/>
            <person name="Egas C."/>
            <person name="Da Costa M.S."/>
        </authorList>
    </citation>
    <scope>NUCLEOTIDE SEQUENCE [LARGE SCALE GENOMIC DNA]</scope>
    <source>
        <strain evidence="12 13">SPSPC-11</strain>
    </source>
</reference>
<dbReference type="InterPro" id="IPR014721">
    <property type="entry name" value="Ribsml_uS5_D2-typ_fold_subgr"/>
</dbReference>
<dbReference type="RefSeq" id="WP_101359791.1">
    <property type="nucleotide sequence ID" value="NZ_NKXO01000058.1"/>
</dbReference>
<evidence type="ECO:0000256" key="9">
    <source>
        <dbReference type="HAMAP-Rule" id="MF_00061"/>
    </source>
</evidence>
<dbReference type="EMBL" id="NKXO01000058">
    <property type="protein sequence ID" value="PKQ65421.1"/>
    <property type="molecule type" value="Genomic_DNA"/>
</dbReference>
<keyword evidence="6 9" id="KW-0418">Kinase</keyword>
<protein>
    <recommendedName>
        <fullName evidence="3 9">4-diphosphocytidyl-2-C-methyl-D-erythritol kinase</fullName>
        <shortName evidence="9">CMK</shortName>
        <ecNumber evidence="2 9">2.7.1.148</ecNumber>
    </recommendedName>
    <alternativeName>
        <fullName evidence="8 9">4-(cytidine-5'-diphospho)-2-C-methyl-D-erythritol kinase</fullName>
    </alternativeName>
</protein>
<keyword evidence="9" id="KW-0414">Isoprene biosynthesis</keyword>